<dbReference type="GO" id="GO:0003723">
    <property type="term" value="F:RNA binding"/>
    <property type="evidence" value="ECO:0007669"/>
    <property type="project" value="InterPro"/>
</dbReference>
<dbReference type="PROSITE" id="PS52002">
    <property type="entry name" value="SM"/>
    <property type="match status" value="1"/>
</dbReference>
<keyword evidence="5 9" id="KW-0507">mRNA processing</keyword>
<gene>
    <name evidence="12" type="ORF">HO133_001231</name>
</gene>
<keyword evidence="7 9" id="KW-0539">Nucleus</keyword>
<dbReference type="InterPro" id="IPR001163">
    <property type="entry name" value="Sm_dom_euk/arc"/>
</dbReference>
<dbReference type="GO" id="GO:0005681">
    <property type="term" value="C:spliceosomal complex"/>
    <property type="evidence" value="ECO:0007669"/>
    <property type="project" value="InterPro"/>
</dbReference>
<evidence type="ECO:0000259" key="11">
    <source>
        <dbReference type="PROSITE" id="PS52002"/>
    </source>
</evidence>
<accession>A0A8H6CEZ3</accession>
<evidence type="ECO:0000256" key="7">
    <source>
        <dbReference type="ARBA" id="ARBA00023242"/>
    </source>
</evidence>
<dbReference type="AlphaFoldDB" id="A0A8H6CEZ3"/>
<name>A0A8H6CEZ3_9LECA</name>
<feature type="domain" description="Sm" evidence="11">
    <location>
        <begin position="7"/>
        <end position="79"/>
    </location>
</feature>
<dbReference type="EMBL" id="JACCJB010000012">
    <property type="protein sequence ID" value="KAF6222145.1"/>
    <property type="molecule type" value="Genomic_DNA"/>
</dbReference>
<evidence type="ECO:0000313" key="12">
    <source>
        <dbReference type="EMBL" id="KAF6222145.1"/>
    </source>
</evidence>
<evidence type="ECO:0000256" key="4">
    <source>
        <dbReference type="ARBA" id="ARBA00022490"/>
    </source>
</evidence>
<dbReference type="Pfam" id="PF01423">
    <property type="entry name" value="LSM"/>
    <property type="match status" value="1"/>
</dbReference>
<comment type="similarity">
    <text evidence="3 9">Belongs to the snRNP core protein family.</text>
</comment>
<dbReference type="CDD" id="cd01721">
    <property type="entry name" value="Sm_D3"/>
    <property type="match status" value="1"/>
</dbReference>
<dbReference type="SUPFAM" id="SSF50182">
    <property type="entry name" value="Sm-like ribonucleoproteins"/>
    <property type="match status" value="1"/>
</dbReference>
<protein>
    <recommendedName>
        <fullName evidence="9">Small nuclear ribonucleoprotein Sm D3</fullName>
        <shortName evidence="9">Sm-D3</shortName>
    </recommendedName>
    <alternativeName>
        <fullName evidence="9">snRNP core protein D3</fullName>
    </alternativeName>
</protein>
<dbReference type="GO" id="GO:0005685">
    <property type="term" value="C:U1 snRNP"/>
    <property type="evidence" value="ECO:0007669"/>
    <property type="project" value="UniProtKB-ARBA"/>
</dbReference>
<evidence type="ECO:0000256" key="8">
    <source>
        <dbReference type="ARBA" id="ARBA00023274"/>
    </source>
</evidence>
<dbReference type="PANTHER" id="PTHR23338">
    <property type="entry name" value="SMALL NUCLEAR RIBONUCLEOPROTEIN SM"/>
    <property type="match status" value="1"/>
</dbReference>
<proteinExistence type="inferred from homology"/>
<comment type="subcellular location">
    <subcellularLocation>
        <location evidence="2">Cytoplasm</location>
        <location evidence="2">Cytosol</location>
    </subcellularLocation>
    <subcellularLocation>
        <location evidence="1 9">Nucleus</location>
    </subcellularLocation>
</comment>
<evidence type="ECO:0000313" key="13">
    <source>
        <dbReference type="Proteomes" id="UP000593566"/>
    </source>
</evidence>
<dbReference type="InterPro" id="IPR034099">
    <property type="entry name" value="SmD3"/>
</dbReference>
<dbReference type="InterPro" id="IPR047575">
    <property type="entry name" value="Sm"/>
</dbReference>
<reference evidence="12 13" key="1">
    <citation type="journal article" date="2020" name="Genomics">
        <title>Complete, high-quality genomes from long-read metagenomic sequencing of two wolf lichen thalli reveals enigmatic genome architecture.</title>
        <authorList>
            <person name="McKenzie S.K."/>
            <person name="Walston R.F."/>
            <person name="Allen J.L."/>
        </authorList>
    </citation>
    <scope>NUCLEOTIDE SEQUENCE [LARGE SCALE GENOMIC DNA]</scope>
    <source>
        <strain evidence="12">WasteWater1</strain>
    </source>
</reference>
<keyword evidence="8 9" id="KW-0687">Ribonucleoprotein</keyword>
<feature type="region of interest" description="Disordered" evidence="10">
    <location>
        <begin position="112"/>
        <end position="140"/>
    </location>
</feature>
<dbReference type="Proteomes" id="UP000593566">
    <property type="component" value="Unassembled WGS sequence"/>
</dbReference>
<evidence type="ECO:0000256" key="6">
    <source>
        <dbReference type="ARBA" id="ARBA00023187"/>
    </source>
</evidence>
<keyword evidence="4" id="KW-0963">Cytoplasm</keyword>
<organism evidence="12 13">
    <name type="scientific">Letharia lupina</name>
    <dbReference type="NCBI Taxonomy" id="560253"/>
    <lineage>
        <taxon>Eukaryota</taxon>
        <taxon>Fungi</taxon>
        <taxon>Dikarya</taxon>
        <taxon>Ascomycota</taxon>
        <taxon>Pezizomycotina</taxon>
        <taxon>Lecanoromycetes</taxon>
        <taxon>OSLEUM clade</taxon>
        <taxon>Lecanoromycetidae</taxon>
        <taxon>Lecanorales</taxon>
        <taxon>Lecanorineae</taxon>
        <taxon>Parmeliaceae</taxon>
        <taxon>Letharia</taxon>
    </lineage>
</organism>
<dbReference type="Gene3D" id="2.30.30.100">
    <property type="match status" value="1"/>
</dbReference>
<dbReference type="InterPro" id="IPR027141">
    <property type="entry name" value="LSm4/Sm_D1/D3"/>
</dbReference>
<dbReference type="SMART" id="SM00651">
    <property type="entry name" value="Sm"/>
    <property type="match status" value="1"/>
</dbReference>
<evidence type="ECO:0000256" key="9">
    <source>
        <dbReference type="RuleBase" id="RU365050"/>
    </source>
</evidence>
<sequence>MTSTIGIPIKLLNEAQNHVITLEITSGQVYRGKLIEAEDNMNVQLKDITVTARDGRVSHLDQVYIRGSHVRFFIVPDMLRNAPMKEGHPIPMENGIKRLRSVMKLQGWASTPLPGGGVDAQKSAKMYQGDTRYPGAQDQS</sequence>
<dbReference type="RefSeq" id="XP_037151580.1">
    <property type="nucleotide sequence ID" value="XM_037292161.1"/>
</dbReference>
<evidence type="ECO:0000256" key="3">
    <source>
        <dbReference type="ARBA" id="ARBA00008146"/>
    </source>
</evidence>
<dbReference type="InterPro" id="IPR010920">
    <property type="entry name" value="LSM_dom_sf"/>
</dbReference>
<comment type="caution">
    <text evidence="12">The sequence shown here is derived from an EMBL/GenBank/DDBJ whole genome shotgun (WGS) entry which is preliminary data.</text>
</comment>
<dbReference type="FunFam" id="2.30.30.100:FF:000002">
    <property type="entry name" value="Small nuclear ribonucleoprotein Sm D3"/>
    <property type="match status" value="1"/>
</dbReference>
<evidence type="ECO:0000256" key="1">
    <source>
        <dbReference type="ARBA" id="ARBA00004123"/>
    </source>
</evidence>
<dbReference type="GO" id="GO:0000387">
    <property type="term" value="P:spliceosomal snRNP assembly"/>
    <property type="evidence" value="ECO:0007669"/>
    <property type="project" value="UniProtKB-UniRule"/>
</dbReference>
<evidence type="ECO:0000256" key="10">
    <source>
        <dbReference type="SAM" id="MobiDB-lite"/>
    </source>
</evidence>
<evidence type="ECO:0000256" key="5">
    <source>
        <dbReference type="ARBA" id="ARBA00022664"/>
    </source>
</evidence>
<keyword evidence="13" id="KW-1185">Reference proteome</keyword>
<dbReference type="GeneID" id="59329647"/>
<keyword evidence="6 9" id="KW-0508">mRNA splicing</keyword>
<dbReference type="GO" id="GO:0005829">
    <property type="term" value="C:cytosol"/>
    <property type="evidence" value="ECO:0007669"/>
    <property type="project" value="UniProtKB-SubCell"/>
</dbReference>
<evidence type="ECO:0000256" key="2">
    <source>
        <dbReference type="ARBA" id="ARBA00004514"/>
    </source>
</evidence>